<name>A0AAD9MQF8_9ANNE</name>
<dbReference type="AlphaFoldDB" id="A0AAD9MQF8"/>
<protein>
    <recommendedName>
        <fullName evidence="4">Peptidyl-prolyl cis-trans isomerase</fullName>
        <shortName evidence="4">PPIase</shortName>
        <ecNumber evidence="4">5.2.1.8</ecNumber>
    </recommendedName>
</protein>
<dbReference type="EC" id="5.2.1.8" evidence="4"/>
<dbReference type="InterPro" id="IPR002130">
    <property type="entry name" value="Cyclophilin-type_PPIase_dom"/>
</dbReference>
<dbReference type="GO" id="GO:0005737">
    <property type="term" value="C:cytoplasm"/>
    <property type="evidence" value="ECO:0007669"/>
    <property type="project" value="TreeGrafter"/>
</dbReference>
<sequence length="218" mass="24034">MAGCDVLMILFAGLLSAVLADNYTVTDEAWLEFEIKDLDGPGVDYRGRVVVALFGETAPVTTLNFRSLAKGYRKGNRKLHYKNTIVHRVVPDFVIQMGDITTGDGTGGVSIYGGHFADEEFVLSHRSPGWVAMANTGPDSNGSQFYITLNKARWLDGTHLVFGKVISGFEVIRTIGDVEVDKQTSRPKKRIRIIDSGLNDLDKSYDLDEDVLDSTEDL</sequence>
<feature type="signal peptide" evidence="4">
    <location>
        <begin position="1"/>
        <end position="20"/>
    </location>
</feature>
<feature type="domain" description="PPIase cyclophilin-type" evidence="5">
    <location>
        <begin position="47"/>
        <end position="198"/>
    </location>
</feature>
<dbReference type="PROSITE" id="PS50072">
    <property type="entry name" value="CSA_PPIASE_2"/>
    <property type="match status" value="1"/>
</dbReference>
<keyword evidence="3 4" id="KW-0413">Isomerase</keyword>
<gene>
    <name evidence="6" type="ORF">LSH36_989g00001</name>
</gene>
<comment type="caution">
    <text evidence="6">The sequence shown here is derived from an EMBL/GenBank/DDBJ whole genome shotgun (WGS) entry which is preliminary data.</text>
</comment>
<reference evidence="6" key="1">
    <citation type="journal article" date="2023" name="Mol. Biol. Evol.">
        <title>Third-Generation Sequencing Reveals the Adaptive Role of the Epigenome in Three Deep-Sea Polychaetes.</title>
        <authorList>
            <person name="Perez M."/>
            <person name="Aroh O."/>
            <person name="Sun Y."/>
            <person name="Lan Y."/>
            <person name="Juniper S.K."/>
            <person name="Young C.R."/>
            <person name="Angers B."/>
            <person name="Qian P.Y."/>
        </authorList>
    </citation>
    <scope>NUCLEOTIDE SEQUENCE</scope>
    <source>
        <strain evidence="6">P08H-3</strain>
    </source>
</reference>
<dbReference type="InterPro" id="IPR029000">
    <property type="entry name" value="Cyclophilin-like_dom_sf"/>
</dbReference>
<organism evidence="6 7">
    <name type="scientific">Paralvinella palmiformis</name>
    <dbReference type="NCBI Taxonomy" id="53620"/>
    <lineage>
        <taxon>Eukaryota</taxon>
        <taxon>Metazoa</taxon>
        <taxon>Spiralia</taxon>
        <taxon>Lophotrochozoa</taxon>
        <taxon>Annelida</taxon>
        <taxon>Polychaeta</taxon>
        <taxon>Sedentaria</taxon>
        <taxon>Canalipalpata</taxon>
        <taxon>Terebellida</taxon>
        <taxon>Terebelliformia</taxon>
        <taxon>Alvinellidae</taxon>
        <taxon>Paralvinella</taxon>
    </lineage>
</organism>
<dbReference type="FunFam" id="2.40.100.10:FF:000025">
    <property type="entry name" value="Peptidyl-prolyl cis-trans isomerase CYP19-2"/>
    <property type="match status" value="1"/>
</dbReference>
<dbReference type="Gene3D" id="2.40.100.10">
    <property type="entry name" value="Cyclophilin-like"/>
    <property type="match status" value="1"/>
</dbReference>
<dbReference type="GO" id="GO:0003755">
    <property type="term" value="F:peptidyl-prolyl cis-trans isomerase activity"/>
    <property type="evidence" value="ECO:0007669"/>
    <property type="project" value="UniProtKB-UniRule"/>
</dbReference>
<dbReference type="EMBL" id="JAODUP010000989">
    <property type="protein sequence ID" value="KAK2142162.1"/>
    <property type="molecule type" value="Genomic_DNA"/>
</dbReference>
<evidence type="ECO:0000313" key="7">
    <source>
        <dbReference type="Proteomes" id="UP001208570"/>
    </source>
</evidence>
<evidence type="ECO:0000256" key="1">
    <source>
        <dbReference type="ARBA" id="ARBA00000971"/>
    </source>
</evidence>
<dbReference type="GO" id="GO:0016018">
    <property type="term" value="F:cyclosporin A binding"/>
    <property type="evidence" value="ECO:0007669"/>
    <property type="project" value="TreeGrafter"/>
</dbReference>
<keyword evidence="4" id="KW-0732">Signal</keyword>
<evidence type="ECO:0000256" key="4">
    <source>
        <dbReference type="RuleBase" id="RU363019"/>
    </source>
</evidence>
<evidence type="ECO:0000256" key="2">
    <source>
        <dbReference type="ARBA" id="ARBA00023110"/>
    </source>
</evidence>
<keyword evidence="7" id="KW-1185">Reference proteome</keyword>
<dbReference type="PANTHER" id="PTHR11071">
    <property type="entry name" value="PEPTIDYL-PROLYL CIS-TRANS ISOMERASE"/>
    <property type="match status" value="1"/>
</dbReference>
<evidence type="ECO:0000313" key="6">
    <source>
        <dbReference type="EMBL" id="KAK2142162.1"/>
    </source>
</evidence>
<accession>A0AAD9MQF8</accession>
<dbReference type="SUPFAM" id="SSF50891">
    <property type="entry name" value="Cyclophilin-like"/>
    <property type="match status" value="1"/>
</dbReference>
<keyword evidence="2 4" id="KW-0697">Rotamase</keyword>
<feature type="chain" id="PRO_5041780642" description="Peptidyl-prolyl cis-trans isomerase" evidence="4">
    <location>
        <begin position="21"/>
        <end position="218"/>
    </location>
</feature>
<comment type="function">
    <text evidence="4">PPIases accelerate the folding of proteins. It catalyzes the cis-trans isomerization of proline imidic peptide bonds in oligopeptides.</text>
</comment>
<evidence type="ECO:0000256" key="3">
    <source>
        <dbReference type="ARBA" id="ARBA00023235"/>
    </source>
</evidence>
<proteinExistence type="inferred from homology"/>
<comment type="similarity">
    <text evidence="4">Belongs to the cyclophilin-type PPIase family.</text>
</comment>
<dbReference type="GO" id="GO:0006457">
    <property type="term" value="P:protein folding"/>
    <property type="evidence" value="ECO:0007669"/>
    <property type="project" value="TreeGrafter"/>
</dbReference>
<dbReference type="PANTHER" id="PTHR11071:SF547">
    <property type="entry name" value="PEPTIDYL-PROLYL CIS-TRANS ISOMERASE"/>
    <property type="match status" value="1"/>
</dbReference>
<dbReference type="Pfam" id="PF00160">
    <property type="entry name" value="Pro_isomerase"/>
    <property type="match status" value="1"/>
</dbReference>
<dbReference type="Proteomes" id="UP001208570">
    <property type="component" value="Unassembled WGS sequence"/>
</dbReference>
<comment type="catalytic activity">
    <reaction evidence="1 4">
        <text>[protein]-peptidylproline (omega=180) = [protein]-peptidylproline (omega=0)</text>
        <dbReference type="Rhea" id="RHEA:16237"/>
        <dbReference type="Rhea" id="RHEA-COMP:10747"/>
        <dbReference type="Rhea" id="RHEA-COMP:10748"/>
        <dbReference type="ChEBI" id="CHEBI:83833"/>
        <dbReference type="ChEBI" id="CHEBI:83834"/>
        <dbReference type="EC" id="5.2.1.8"/>
    </reaction>
</comment>
<evidence type="ECO:0000259" key="5">
    <source>
        <dbReference type="PROSITE" id="PS50072"/>
    </source>
</evidence>
<dbReference type="PRINTS" id="PR00153">
    <property type="entry name" value="CSAPPISMRASE"/>
</dbReference>